<protein>
    <recommendedName>
        <fullName evidence="6">Pentatricopeptide repeat-containing protein</fullName>
    </recommendedName>
</protein>
<feature type="repeat" description="PPR" evidence="3">
    <location>
        <begin position="155"/>
        <end position="189"/>
    </location>
</feature>
<dbReference type="Proteomes" id="UP000639772">
    <property type="component" value="Unassembled WGS sequence"/>
</dbReference>
<dbReference type="PANTHER" id="PTHR47874">
    <property type="entry name" value="EXPRESSED PROTEIN"/>
    <property type="match status" value="1"/>
</dbReference>
<dbReference type="EMBL" id="JADCNM010000008">
    <property type="protein sequence ID" value="KAG0471691.1"/>
    <property type="molecule type" value="Genomic_DNA"/>
</dbReference>
<dbReference type="InterPro" id="IPR002885">
    <property type="entry name" value="PPR_rpt"/>
</dbReference>
<accession>A0A835QIS3</accession>
<comment type="caution">
    <text evidence="4">The sequence shown here is derived from an EMBL/GenBank/DDBJ whole genome shotgun (WGS) entry which is preliminary data.</text>
</comment>
<dbReference type="AlphaFoldDB" id="A0A835QIS3"/>
<evidence type="ECO:0000256" key="2">
    <source>
        <dbReference type="ARBA" id="ARBA00022737"/>
    </source>
</evidence>
<sequence length="225" mass="25648">MELVLLRMKSNQCKPDTITYNLLIDTYGRKQAFDKMEQVFKSLLRSKHRPSLPTFHSMISNYGKARLKEKAELMFRKLHDLGFKPSYVTHECMITTYGYCDCVATAREMFDDIAGQKDLQVSTVNAMLEAYCMNGLPFEADKLLEDMTKKGFRPNASTYKLLYKAYTKANMKELVDKLLKKMDRQGIVPNKKFFLGALEALGAMQMSSDAVDNEKAPSSQSTELA</sequence>
<keyword evidence="2" id="KW-0677">Repeat</keyword>
<name>A0A835QIS3_VANPL</name>
<organism evidence="4 5">
    <name type="scientific">Vanilla planifolia</name>
    <name type="common">Vanilla</name>
    <dbReference type="NCBI Taxonomy" id="51239"/>
    <lineage>
        <taxon>Eukaryota</taxon>
        <taxon>Viridiplantae</taxon>
        <taxon>Streptophyta</taxon>
        <taxon>Embryophyta</taxon>
        <taxon>Tracheophyta</taxon>
        <taxon>Spermatophyta</taxon>
        <taxon>Magnoliopsida</taxon>
        <taxon>Liliopsida</taxon>
        <taxon>Asparagales</taxon>
        <taxon>Orchidaceae</taxon>
        <taxon>Vanilloideae</taxon>
        <taxon>Vanilleae</taxon>
        <taxon>Vanilla</taxon>
    </lineage>
</organism>
<feature type="repeat" description="PPR" evidence="3">
    <location>
        <begin position="51"/>
        <end position="85"/>
    </location>
</feature>
<gene>
    <name evidence="4" type="ORF">HPP92_016237</name>
</gene>
<dbReference type="Pfam" id="PF13041">
    <property type="entry name" value="PPR_2"/>
    <property type="match status" value="2"/>
</dbReference>
<proteinExistence type="inferred from homology"/>
<dbReference type="InterPro" id="IPR044179">
    <property type="entry name" value="PPR5-like"/>
</dbReference>
<feature type="repeat" description="PPR" evidence="3">
    <location>
        <begin position="16"/>
        <end position="50"/>
    </location>
</feature>
<evidence type="ECO:0000256" key="1">
    <source>
        <dbReference type="ARBA" id="ARBA00007626"/>
    </source>
</evidence>
<feature type="repeat" description="PPR" evidence="3">
    <location>
        <begin position="120"/>
        <end position="154"/>
    </location>
</feature>
<dbReference type="Gene3D" id="1.25.40.10">
    <property type="entry name" value="Tetratricopeptide repeat domain"/>
    <property type="match status" value="2"/>
</dbReference>
<evidence type="ECO:0000313" key="4">
    <source>
        <dbReference type="EMBL" id="KAG0471691.1"/>
    </source>
</evidence>
<dbReference type="InterPro" id="IPR011990">
    <property type="entry name" value="TPR-like_helical_dom_sf"/>
</dbReference>
<dbReference type="PROSITE" id="PS51375">
    <property type="entry name" value="PPR"/>
    <property type="match status" value="4"/>
</dbReference>
<evidence type="ECO:0000313" key="5">
    <source>
        <dbReference type="Proteomes" id="UP000639772"/>
    </source>
</evidence>
<reference evidence="4 5" key="1">
    <citation type="journal article" date="2020" name="Nat. Food">
        <title>A phased Vanilla planifolia genome enables genetic improvement of flavour and production.</title>
        <authorList>
            <person name="Hasing T."/>
            <person name="Tang H."/>
            <person name="Brym M."/>
            <person name="Khazi F."/>
            <person name="Huang T."/>
            <person name="Chambers A.H."/>
        </authorList>
    </citation>
    <scope>NUCLEOTIDE SEQUENCE [LARGE SCALE GENOMIC DNA]</scope>
    <source>
        <tissue evidence="4">Leaf</tissue>
    </source>
</reference>
<evidence type="ECO:0000256" key="3">
    <source>
        <dbReference type="PROSITE-ProRule" id="PRU00708"/>
    </source>
</evidence>
<comment type="similarity">
    <text evidence="1">Belongs to the PPR family. P subfamily.</text>
</comment>
<dbReference type="NCBIfam" id="TIGR00756">
    <property type="entry name" value="PPR"/>
    <property type="match status" value="4"/>
</dbReference>
<dbReference type="GO" id="GO:0003729">
    <property type="term" value="F:mRNA binding"/>
    <property type="evidence" value="ECO:0007669"/>
    <property type="project" value="InterPro"/>
</dbReference>
<evidence type="ECO:0008006" key="6">
    <source>
        <dbReference type="Google" id="ProtNLM"/>
    </source>
</evidence>
<dbReference type="PANTHER" id="PTHR47874:SF5">
    <property type="entry name" value="PENTATRICOPEPTIDE REPEAT-CONTAINING PROTEIN PPR5 HOMOLOG, CHLOROPLASTIC"/>
    <property type="match status" value="1"/>
</dbReference>
<dbReference type="OrthoDB" id="185373at2759"/>